<dbReference type="GO" id="GO:0003714">
    <property type="term" value="F:transcription corepressor activity"/>
    <property type="evidence" value="ECO:0007669"/>
    <property type="project" value="InterPro"/>
</dbReference>
<dbReference type="PANTHER" id="PTHR12346">
    <property type="entry name" value="SIN3B-RELATED"/>
    <property type="match status" value="1"/>
</dbReference>
<dbReference type="AlphaFoldDB" id="A0AAN9R4M7"/>
<evidence type="ECO:0000256" key="3">
    <source>
        <dbReference type="ARBA" id="ARBA00023242"/>
    </source>
</evidence>
<keyword evidence="7" id="KW-1185">Reference proteome</keyword>
<evidence type="ECO:0000313" key="6">
    <source>
        <dbReference type="EMBL" id="KAK7362135.1"/>
    </source>
</evidence>
<accession>A0AAN9R4M7</accession>
<protein>
    <submittedName>
        <fullName evidence="6">Uncharacterized protein</fullName>
    </submittedName>
</protein>
<feature type="region of interest" description="Disordered" evidence="5">
    <location>
        <begin position="105"/>
        <end position="124"/>
    </location>
</feature>
<comment type="subcellular location">
    <subcellularLocation>
        <location evidence="1 4">Nucleus</location>
    </subcellularLocation>
</comment>
<evidence type="ECO:0000256" key="5">
    <source>
        <dbReference type="SAM" id="MobiDB-lite"/>
    </source>
</evidence>
<dbReference type="GO" id="GO:0000785">
    <property type="term" value="C:chromatin"/>
    <property type="evidence" value="ECO:0007669"/>
    <property type="project" value="TreeGrafter"/>
</dbReference>
<sequence>MSRGAGKPSLDDALSYVATVKETFNDEKEKFENFMKVMQDFQAERIDVACVKATIKKLFKGHRDLIHGFNLFLPKSEVILPLEDEQSSQGSVESTNLVDRMKEIDHEHGDGVPRWQQRLTVPQT</sequence>
<dbReference type="SUPFAM" id="SSF47762">
    <property type="entry name" value="PAH2 domain"/>
    <property type="match status" value="1"/>
</dbReference>
<dbReference type="FunFam" id="1.20.1160.11:FF:000001">
    <property type="entry name" value="Paired amphipathic helix protein Sin3"/>
    <property type="match status" value="1"/>
</dbReference>
<dbReference type="InterPro" id="IPR039774">
    <property type="entry name" value="Sin3-like"/>
</dbReference>
<evidence type="ECO:0000256" key="2">
    <source>
        <dbReference type="ARBA" id="ARBA00022491"/>
    </source>
</evidence>
<keyword evidence="2" id="KW-0678">Repressor</keyword>
<dbReference type="GO" id="GO:0000118">
    <property type="term" value="C:histone deacetylase complex"/>
    <property type="evidence" value="ECO:0007669"/>
    <property type="project" value="TreeGrafter"/>
</dbReference>
<dbReference type="PROSITE" id="PS51477">
    <property type="entry name" value="PAH"/>
    <property type="match status" value="1"/>
</dbReference>
<organism evidence="6 7">
    <name type="scientific">Canavalia gladiata</name>
    <name type="common">Sword bean</name>
    <name type="synonym">Dolichos gladiatus</name>
    <dbReference type="NCBI Taxonomy" id="3824"/>
    <lineage>
        <taxon>Eukaryota</taxon>
        <taxon>Viridiplantae</taxon>
        <taxon>Streptophyta</taxon>
        <taxon>Embryophyta</taxon>
        <taxon>Tracheophyta</taxon>
        <taxon>Spermatophyta</taxon>
        <taxon>Magnoliopsida</taxon>
        <taxon>eudicotyledons</taxon>
        <taxon>Gunneridae</taxon>
        <taxon>Pentapetalae</taxon>
        <taxon>rosids</taxon>
        <taxon>fabids</taxon>
        <taxon>Fabales</taxon>
        <taxon>Fabaceae</taxon>
        <taxon>Papilionoideae</taxon>
        <taxon>50 kb inversion clade</taxon>
        <taxon>NPAAA clade</taxon>
        <taxon>indigoferoid/millettioid clade</taxon>
        <taxon>Phaseoleae</taxon>
        <taxon>Canavalia</taxon>
    </lineage>
</organism>
<dbReference type="InterPro" id="IPR036600">
    <property type="entry name" value="PAH_sf"/>
</dbReference>
<dbReference type="GO" id="GO:0000122">
    <property type="term" value="P:negative regulation of transcription by RNA polymerase II"/>
    <property type="evidence" value="ECO:0007669"/>
    <property type="project" value="TreeGrafter"/>
</dbReference>
<dbReference type="Pfam" id="PF02671">
    <property type="entry name" value="PAH"/>
    <property type="match status" value="1"/>
</dbReference>
<dbReference type="Proteomes" id="UP001367508">
    <property type="component" value="Unassembled WGS sequence"/>
</dbReference>
<reference evidence="6 7" key="1">
    <citation type="submission" date="2024-01" db="EMBL/GenBank/DDBJ databases">
        <title>The genomes of 5 underutilized Papilionoideae crops provide insights into root nodulation and disease resistanc.</title>
        <authorList>
            <person name="Jiang F."/>
        </authorList>
    </citation>
    <scope>NUCLEOTIDE SEQUENCE [LARGE SCALE GENOMIC DNA]</scope>
    <source>
        <strain evidence="6">LVBAO_FW01</strain>
        <tissue evidence="6">Leaves</tissue>
    </source>
</reference>
<evidence type="ECO:0000256" key="4">
    <source>
        <dbReference type="PROSITE-ProRule" id="PRU00810"/>
    </source>
</evidence>
<gene>
    <name evidence="6" type="ORF">VNO77_04236</name>
</gene>
<evidence type="ECO:0000313" key="7">
    <source>
        <dbReference type="Proteomes" id="UP001367508"/>
    </source>
</evidence>
<evidence type="ECO:0000256" key="1">
    <source>
        <dbReference type="ARBA" id="ARBA00004123"/>
    </source>
</evidence>
<dbReference type="PANTHER" id="PTHR12346:SF0">
    <property type="entry name" value="SIN3A, ISOFORM G"/>
    <property type="match status" value="1"/>
</dbReference>
<comment type="caution">
    <text evidence="6">The sequence shown here is derived from an EMBL/GenBank/DDBJ whole genome shotgun (WGS) entry which is preliminary data.</text>
</comment>
<proteinExistence type="predicted"/>
<dbReference type="Gene3D" id="1.20.1160.11">
    <property type="entry name" value="Paired amphipathic helix"/>
    <property type="match status" value="1"/>
</dbReference>
<keyword evidence="3 4" id="KW-0539">Nucleus</keyword>
<name>A0AAN9R4M7_CANGL</name>
<dbReference type="EMBL" id="JAYMYQ010000001">
    <property type="protein sequence ID" value="KAK7362135.1"/>
    <property type="molecule type" value="Genomic_DNA"/>
</dbReference>
<dbReference type="InterPro" id="IPR003822">
    <property type="entry name" value="PAH"/>
</dbReference>